<dbReference type="InterPro" id="IPR022409">
    <property type="entry name" value="PKD/Chitinase_dom"/>
</dbReference>
<dbReference type="Gene3D" id="2.60.40.10">
    <property type="entry name" value="Immunoglobulins"/>
    <property type="match status" value="5"/>
</dbReference>
<dbReference type="Pfam" id="PF18911">
    <property type="entry name" value="PKD_4"/>
    <property type="match status" value="1"/>
</dbReference>
<evidence type="ECO:0000313" key="2">
    <source>
        <dbReference type="EMBL" id="MFC5451678.1"/>
    </source>
</evidence>
<evidence type="ECO:0000259" key="1">
    <source>
        <dbReference type="PROSITE" id="PS50093"/>
    </source>
</evidence>
<dbReference type="Proteomes" id="UP001596044">
    <property type="component" value="Unassembled WGS sequence"/>
</dbReference>
<protein>
    <submittedName>
        <fullName evidence="2">PKD domain-containing protein</fullName>
    </submittedName>
</protein>
<reference evidence="3" key="1">
    <citation type="journal article" date="2019" name="Int. J. Syst. Evol. Microbiol.">
        <title>The Global Catalogue of Microorganisms (GCM) 10K type strain sequencing project: providing services to taxonomists for standard genome sequencing and annotation.</title>
        <authorList>
            <consortium name="The Broad Institute Genomics Platform"/>
            <consortium name="The Broad Institute Genome Sequencing Center for Infectious Disease"/>
            <person name="Wu L."/>
            <person name="Ma J."/>
        </authorList>
    </citation>
    <scope>NUCLEOTIDE SEQUENCE [LARGE SCALE GENOMIC DNA]</scope>
    <source>
        <strain evidence="3">KACC 11904</strain>
    </source>
</reference>
<keyword evidence="3" id="KW-1185">Reference proteome</keyword>
<dbReference type="Gene3D" id="2.60.120.560">
    <property type="entry name" value="Exo-inulinase, domain 1"/>
    <property type="match status" value="1"/>
</dbReference>
<feature type="domain" description="PKD" evidence="1">
    <location>
        <begin position="1944"/>
        <end position="1999"/>
    </location>
</feature>
<organism evidence="2 3">
    <name type="scientific">Paenibacillus aestuarii</name>
    <dbReference type="NCBI Taxonomy" id="516965"/>
    <lineage>
        <taxon>Bacteria</taxon>
        <taxon>Bacillati</taxon>
        <taxon>Bacillota</taxon>
        <taxon>Bacilli</taxon>
        <taxon>Bacillales</taxon>
        <taxon>Paenibacillaceae</taxon>
        <taxon>Paenibacillus</taxon>
    </lineage>
</organism>
<dbReference type="InterPro" id="IPR000601">
    <property type="entry name" value="PKD_dom"/>
</dbReference>
<dbReference type="EMBL" id="JBHSMJ010000040">
    <property type="protein sequence ID" value="MFC5451678.1"/>
    <property type="molecule type" value="Genomic_DNA"/>
</dbReference>
<dbReference type="SMART" id="SM00089">
    <property type="entry name" value="PKD"/>
    <property type="match status" value="2"/>
</dbReference>
<gene>
    <name evidence="2" type="ORF">ACFPOG_26105</name>
</gene>
<proteinExistence type="predicted"/>
<dbReference type="InterPro" id="IPR013783">
    <property type="entry name" value="Ig-like_fold"/>
</dbReference>
<dbReference type="PROSITE" id="PS50093">
    <property type="entry name" value="PKD"/>
    <property type="match status" value="1"/>
</dbReference>
<dbReference type="SUPFAM" id="SSF49299">
    <property type="entry name" value="PKD domain"/>
    <property type="match status" value="2"/>
</dbReference>
<name>A0ABW0KE11_9BACL</name>
<dbReference type="RefSeq" id="WP_270880108.1">
    <property type="nucleotide sequence ID" value="NZ_JAQFVF010000027.1"/>
</dbReference>
<sequence length="2139" mass="238739">MFTILALIIQLIFPLFDLSSYASVPQTKRIFINFDNVTADNNQREYVFSESSKSFTFKLDGLVTGEIKSWKLFVNSIDKSLNANLQGYNLNVNNVQGQLGTLYAQQKTNPGHHIYRLPSGIGWEHKGKYTPIMQFDADVSTYEGKTYSQYPSLIPIQGHEKGSTAMVDYPSDLRYDGTKGVAPNWRGYGAGVTASYDPLPPSIFYKSKQDYLSNSQDTVSLTRLDRSSVQIIGGYARSDLYSNDVIPYDWGRTNSGENYIKIFRKFENHLLEGIDYLKESDPTGKPYGEDRNYLMEIQTEWTANAYFYSGYIDVTYQEIDKPDLVAVDIVPSVSCFQNGDNVKFEYQLRNIGTDISTSFKVEIRVDGVLLKTDDWTGAASGVGLGRSFSYMFTSPLSKSITIHLDSAGVIDEQSEGNNTMTQVFTPQTSCGSITKPETVNGDFVIEKSRLPFGEDNTVKLVNISVSGGDGCAYLNSEAKFTQGANTLVTSTNGMVFAFNGIPYPKGMGVGTIHVSVSIKTTCGTYKDLGSKTFEIYIDDSGPNSPPVFEAGFVQRGDVYATQALVNVTVGTLVDLQILHTPSIPPNQKATPYDPDGDPFIYSWDFDNTDAEWVKAKYQEAGWWQHDERYSYFIPDQLGTFHIQVTATDYRGASSTRRVTLNVIPPNPIPIITVPPKIVEGRPFTPDFSGANSYSPFGYSIVKYLWTNKKAVYPFAGMENVTLDVVDSNGLHALHPATAQVNILPDLPPIIEVALPSVAIRNVASNFIDHTYSPDGDVIITHTDTIVCDANQNGIFSDDPVTSVTPDEAGKFQFMASVVGNCRLHVDAKEDWGKSASKQFDFKVINQQPTVQASLTGEQPIPPNITTVKYRTKDLLDITNFGVDDFTNASRYSGFYYDATEDALAAPDRTDMLYLAPQNNEIVADTNMLNMTSYTGENAFIPDFGITNRASEHVWYNQAVDDGCESGWCYPSNPVNLFMFNDQTQTIIDYKAPTAPGSYYGGTGLFYMNPEQDTVAFMAYPGCAERYRYENTPAPWDQYNFKFSSLMTGAFTPLSKTSGTYSMFNCKSGPFPQPQSPYQDRPNPLHASSSVPFNLDINGVKSTNSEFAMSQATDRRGNFYATFLHIQDLGDGASIHNIQLEKFDSSGHLVWRSPKVVSKTVMFSDPSKPKIVVKYTTLDDSKIVTSDGIYDNHSGAFIGTLPQSNSYTNVIQIYNDIVYYADINQKHTLFNLNTDAIITMPYRGQISSDGKFVSFNSATMNIDVADVFTGSLLYTLPLNAPSGFNNYINNKSGIDIFMTGDGKYKVRRSENASSSRISYQVFGVSTIPQVKTSASSYSYGNITDRSRTFYDGNLYLSMKYARDSYSEYSGAGISFRVQDHKNMYRAELTTKGVILAKIVNGEKTILDKQTNPLTFGQYNTLKVQTKADRIVVYVNGVPFINVKDSAFSAGKIGLYAEAPNVWLKGFRSEIYDANSTRIANTVIVDSEIQYDSTYSDPENDPFIPDLTTWTYTNTAPEKFLDAGDGHSDTNTTNAYVNVKSTGTIPILHKVGLFAIDYTETDDPAPAEYRYPVPLYKDFRQTSDPATNVLIVHRQPVALFTAEQYADHTIVYHDQSYDPDRWLNAAQYSHEKAEYASNRGIYQQRFSYSTPSGDYYEGKMVRPSETGTYTLRQAVADEYGAWSNWYEVELYVDALPVNHPPTVVLTFPTGTFNQPTHVTSLTPEIAWNQADPDVATTFTQARILVKDEQGHEVLDRTYQQNTTSQNGSWQVDTALKAGGKYQVQVMVADDGGSWSSWSNVGWMVTNRPPTAVMMIPSGTQEVPTIFDSVRPTFHWHQMDPDAETEFSYFQMQITNEANDTLILDSGQHWQKTSSALGTWTANQDLPAGQKLRVRVRVYDGHVWSDYSPQTWFYINRAPVADFDWSPKPVWEGDTVQFHNTSYDADGDDLSYEWHILGPDASVQSLFSRNFSRLFLQPGSYQITLTVSDGYLQSTAVQTVVVSPLGIHADVNYTDEWRKLHEEMGHQTEQHPKSFYSGEIFVVSVHSSPAPVEHVMAWIDTTALDGHSLYVWESLVESDEDATLFLGELFDPKFQSYTEGLPPGTLDVHFQIRYQNGVVRTADVPVQIIGNVNQSVGVHRVQ</sequence>
<dbReference type="InterPro" id="IPR011635">
    <property type="entry name" value="CARDB"/>
</dbReference>
<dbReference type="Pfam" id="PF25788">
    <property type="entry name" value="Ig_Rha78A_N"/>
    <property type="match status" value="1"/>
</dbReference>
<comment type="caution">
    <text evidence="2">The sequence shown here is derived from an EMBL/GenBank/DDBJ whole genome shotgun (WGS) entry which is preliminary data.</text>
</comment>
<dbReference type="InterPro" id="IPR035986">
    <property type="entry name" value="PKD_dom_sf"/>
</dbReference>
<accession>A0ABW0KE11</accession>
<evidence type="ECO:0000313" key="3">
    <source>
        <dbReference type="Proteomes" id="UP001596044"/>
    </source>
</evidence>
<dbReference type="CDD" id="cd00146">
    <property type="entry name" value="PKD"/>
    <property type="match status" value="1"/>
</dbReference>
<dbReference type="Pfam" id="PF07705">
    <property type="entry name" value="CARDB"/>
    <property type="match status" value="1"/>
</dbReference>